<evidence type="ECO:0000256" key="1">
    <source>
        <dbReference type="ARBA" id="ARBA00023125"/>
    </source>
</evidence>
<dbReference type="InterPro" id="IPR039420">
    <property type="entry name" value="WalR-like"/>
</dbReference>
<accession>A0ABV4WWE9</accession>
<reference evidence="5 6" key="1">
    <citation type="submission" date="2024-09" db="EMBL/GenBank/DDBJ databases">
        <title>Floridaenema gen nov. (Aerosakkonemataceae, Aerosakkonematales ord. nov., Cyanobacteria) from benthic tropical and subtropical fresh waters, with the description of four new species.</title>
        <authorList>
            <person name="Moretto J.A."/>
            <person name="Berthold D.E."/>
            <person name="Lefler F.W."/>
            <person name="Huang I.-S."/>
            <person name="Laughinghouse H. IV."/>
        </authorList>
    </citation>
    <scope>NUCLEOTIDE SEQUENCE [LARGE SCALE GENOMIC DNA]</scope>
    <source>
        <strain evidence="5 6">BLCC-F167</strain>
    </source>
</reference>
<organism evidence="5 6">
    <name type="scientific">Floridaenema evergladense BLCC-F167</name>
    <dbReference type="NCBI Taxonomy" id="3153639"/>
    <lineage>
        <taxon>Bacteria</taxon>
        <taxon>Bacillati</taxon>
        <taxon>Cyanobacteriota</taxon>
        <taxon>Cyanophyceae</taxon>
        <taxon>Oscillatoriophycideae</taxon>
        <taxon>Aerosakkonematales</taxon>
        <taxon>Aerosakkonemataceae</taxon>
        <taxon>Floridanema</taxon>
        <taxon>Floridanema evergladense</taxon>
    </lineage>
</organism>
<evidence type="ECO:0000259" key="3">
    <source>
        <dbReference type="PROSITE" id="PS50043"/>
    </source>
</evidence>
<dbReference type="Pfam" id="PF00196">
    <property type="entry name" value="GerE"/>
    <property type="match status" value="1"/>
</dbReference>
<dbReference type="PROSITE" id="PS00622">
    <property type="entry name" value="HTH_LUXR_1"/>
    <property type="match status" value="1"/>
</dbReference>
<dbReference type="EMBL" id="JBHFNT010000288">
    <property type="protein sequence ID" value="MFB2838996.1"/>
    <property type="molecule type" value="Genomic_DNA"/>
</dbReference>
<dbReference type="PRINTS" id="PR00038">
    <property type="entry name" value="HTHLUXR"/>
</dbReference>
<dbReference type="PANTHER" id="PTHR43214:SF37">
    <property type="entry name" value="TRANSCRIPTIONAL REGULATORY PROTEIN YDFI"/>
    <property type="match status" value="1"/>
</dbReference>
<dbReference type="SMART" id="SM00421">
    <property type="entry name" value="HTH_LUXR"/>
    <property type="match status" value="1"/>
</dbReference>
<dbReference type="SUPFAM" id="SSF52172">
    <property type="entry name" value="CheY-like"/>
    <property type="match status" value="1"/>
</dbReference>
<dbReference type="InterPro" id="IPR016032">
    <property type="entry name" value="Sig_transdc_resp-reg_C-effctor"/>
</dbReference>
<feature type="domain" description="Response regulatory" evidence="4">
    <location>
        <begin position="13"/>
        <end position="129"/>
    </location>
</feature>
<evidence type="ECO:0000313" key="5">
    <source>
        <dbReference type="EMBL" id="MFB2838996.1"/>
    </source>
</evidence>
<dbReference type="Pfam" id="PF00072">
    <property type="entry name" value="Response_reg"/>
    <property type="match status" value="1"/>
</dbReference>
<name>A0ABV4WWE9_9CYAN</name>
<feature type="domain" description="HTH luxR-type" evidence="3">
    <location>
        <begin position="155"/>
        <end position="220"/>
    </location>
</feature>
<dbReference type="PROSITE" id="PS50043">
    <property type="entry name" value="HTH_LUXR_2"/>
    <property type="match status" value="1"/>
</dbReference>
<dbReference type="PROSITE" id="PS50110">
    <property type="entry name" value="RESPONSE_REGULATORY"/>
    <property type="match status" value="1"/>
</dbReference>
<dbReference type="InterPro" id="IPR001789">
    <property type="entry name" value="Sig_transdc_resp-reg_receiver"/>
</dbReference>
<protein>
    <submittedName>
        <fullName evidence="5">DNA-binding response regulator</fullName>
    </submittedName>
</protein>
<dbReference type="PANTHER" id="PTHR43214">
    <property type="entry name" value="TWO-COMPONENT RESPONSE REGULATOR"/>
    <property type="match status" value="1"/>
</dbReference>
<keyword evidence="6" id="KW-1185">Reference proteome</keyword>
<proteinExistence type="predicted"/>
<dbReference type="GO" id="GO:0003677">
    <property type="term" value="F:DNA binding"/>
    <property type="evidence" value="ECO:0007669"/>
    <property type="project" value="UniProtKB-KW"/>
</dbReference>
<comment type="caution">
    <text evidence="2">Lacks conserved residue(s) required for the propagation of feature annotation.</text>
</comment>
<dbReference type="Proteomes" id="UP001576780">
    <property type="component" value="Unassembled WGS sequence"/>
</dbReference>
<sequence length="224" mass="24257">MQQSFFGGGGVIRVLVVANSVVMRAGLEALITANSNLVVVGSVSSSDSWVQQVMQLQPDVLLWEWEESENDGVPTLFSLEPELANLAIVLLVNNWQIISLVEILRFGIRGVLPMEATAEEIIQAITATVTGLTVLHPDIVDNLVSVLPTNTRSTPTKLNHALTSREIEVLTMLAEGLGNKTIARRLGISEHTVKFHITSIFSKLNASSRTEAVILGARQGLILL</sequence>
<evidence type="ECO:0000259" key="4">
    <source>
        <dbReference type="PROSITE" id="PS50110"/>
    </source>
</evidence>
<keyword evidence="1 5" id="KW-0238">DNA-binding</keyword>
<dbReference type="Gene3D" id="3.40.50.2300">
    <property type="match status" value="1"/>
</dbReference>
<dbReference type="InterPro" id="IPR011006">
    <property type="entry name" value="CheY-like_superfamily"/>
</dbReference>
<evidence type="ECO:0000313" key="6">
    <source>
        <dbReference type="Proteomes" id="UP001576780"/>
    </source>
</evidence>
<dbReference type="RefSeq" id="WP_413281284.1">
    <property type="nucleotide sequence ID" value="NZ_JBHFNT010000288.1"/>
</dbReference>
<gene>
    <name evidence="5" type="ORF">ACE1CA_31280</name>
</gene>
<dbReference type="SUPFAM" id="SSF46894">
    <property type="entry name" value="C-terminal effector domain of the bipartite response regulators"/>
    <property type="match status" value="1"/>
</dbReference>
<dbReference type="InterPro" id="IPR000792">
    <property type="entry name" value="Tscrpt_reg_LuxR_C"/>
</dbReference>
<evidence type="ECO:0000256" key="2">
    <source>
        <dbReference type="PROSITE-ProRule" id="PRU00169"/>
    </source>
</evidence>
<dbReference type="CDD" id="cd06170">
    <property type="entry name" value="LuxR_C_like"/>
    <property type="match status" value="1"/>
</dbReference>
<comment type="caution">
    <text evidence="5">The sequence shown here is derived from an EMBL/GenBank/DDBJ whole genome shotgun (WGS) entry which is preliminary data.</text>
</comment>